<accession>A0ABV9SE79</accession>
<keyword evidence="2" id="KW-1185">Reference proteome</keyword>
<dbReference type="SUPFAM" id="SSF53822">
    <property type="entry name" value="Periplasmic binding protein-like I"/>
    <property type="match status" value="1"/>
</dbReference>
<sequence length="886" mass="98413">MYEGFEEFVKLLQELVRRPRRGETPPRQRGADRRWGLPLLCLVRPEGAAGVLQDIRVYLRNSRPAPIPHALYEFPPDAAAESAAAPETPREPVTYADLDHVSTALFDIAKQLLAGPRQKSGRIGFRRFELVRWLMKQRLDPEQMSHDVELSRLIEGFEAGRRRRNPPPESLQQELPWFARLTMWLLPPLWFRLRLRAGARYRWFLRQPFLAPNDPGTFLGFAQRITGWLGDQDGRKTDGESTEELLGLLVNAFLEDVRAAYRRRPRGARRTAYPVVLLDRITRRNGGYRLLETVNRVRNETGLFDPVLFVSASRKVPPDAYPPGSTPRNLWKMTRSDAAYRSWRDAFRRASRERQDAAWYLPVSVAIAEDHDPAVTPSADTLELLPPPLWSRAAVLPTAAVLVVALVAGGLLWLDWVREESERAWQDRHCGLERTAPFADYLLTVDGECIGVSAEPVPVFHSTAGLREVQDVITRQNAEAERLRGENSRRPFVSVAYVSEMSAASGIQPAEIERLQGIAARQRRQLDGTDIDPLVRIVFVNAGREMRHGARAAAMLAKLAAEDRTIVGVVGLAVSSRATVETIKAIGRAGLPMVAAPLTADGIERESQLYHQIAPQNLREAQVAARYARAQLGVTGTVTVVTSGDEEDLYAATLSADAREEFKRAGFTVTQRVYTPSPELGTHAQPTPRDVGQQLCGLDGLVFYTGRPPDFEQLLDGINQTCGSDPPLILAGDDISRYVANADQREQFPLIPFDYFALAPGGQTCFSGGDLNNTLRVLFPERCASTRDFLTDDAPTAYDALTAIVVAVHQLRGTAINPGAVWHKISEITGRNRIDGASGVIDFGRDGAQVPLDKFVAIMRVDGHGPPRTQATCGHYRGQVRAPWCP</sequence>
<proteinExistence type="predicted"/>
<name>A0ABV9SE79_9PSEU</name>
<gene>
    <name evidence="1" type="ORF">ACFPCV_34990</name>
</gene>
<dbReference type="EMBL" id="JBHSIS010000024">
    <property type="protein sequence ID" value="MFC4858731.1"/>
    <property type="molecule type" value="Genomic_DNA"/>
</dbReference>
<dbReference type="Proteomes" id="UP001595859">
    <property type="component" value="Unassembled WGS sequence"/>
</dbReference>
<dbReference type="InterPro" id="IPR028082">
    <property type="entry name" value="Peripla_BP_I"/>
</dbReference>
<reference evidence="2" key="1">
    <citation type="journal article" date="2019" name="Int. J. Syst. Evol. Microbiol.">
        <title>The Global Catalogue of Microorganisms (GCM) 10K type strain sequencing project: providing services to taxonomists for standard genome sequencing and annotation.</title>
        <authorList>
            <consortium name="The Broad Institute Genomics Platform"/>
            <consortium name="The Broad Institute Genome Sequencing Center for Infectious Disease"/>
            <person name="Wu L."/>
            <person name="Ma J."/>
        </authorList>
    </citation>
    <scope>NUCLEOTIDE SEQUENCE [LARGE SCALE GENOMIC DNA]</scope>
    <source>
        <strain evidence="2">ZS-22-S1</strain>
    </source>
</reference>
<dbReference type="RefSeq" id="WP_378061384.1">
    <property type="nucleotide sequence ID" value="NZ_JBHSIS010000024.1"/>
</dbReference>
<protein>
    <submittedName>
        <fullName evidence="1">ABC transporter substrate-binding protein</fullName>
    </submittedName>
</protein>
<evidence type="ECO:0000313" key="2">
    <source>
        <dbReference type="Proteomes" id="UP001595859"/>
    </source>
</evidence>
<comment type="caution">
    <text evidence="1">The sequence shown here is derived from an EMBL/GenBank/DDBJ whole genome shotgun (WGS) entry which is preliminary data.</text>
</comment>
<organism evidence="1 2">
    <name type="scientific">Actinophytocola glycyrrhizae</name>
    <dbReference type="NCBI Taxonomy" id="2044873"/>
    <lineage>
        <taxon>Bacteria</taxon>
        <taxon>Bacillati</taxon>
        <taxon>Actinomycetota</taxon>
        <taxon>Actinomycetes</taxon>
        <taxon>Pseudonocardiales</taxon>
        <taxon>Pseudonocardiaceae</taxon>
    </lineage>
</organism>
<dbReference type="Gene3D" id="3.40.50.2300">
    <property type="match status" value="2"/>
</dbReference>
<evidence type="ECO:0000313" key="1">
    <source>
        <dbReference type="EMBL" id="MFC4858731.1"/>
    </source>
</evidence>